<keyword evidence="3" id="KW-1185">Reference proteome</keyword>
<organism evidence="2 3">
    <name type="scientific">Formimonas warabiya</name>
    <dbReference type="NCBI Taxonomy" id="1761012"/>
    <lineage>
        <taxon>Bacteria</taxon>
        <taxon>Bacillati</taxon>
        <taxon>Bacillota</taxon>
        <taxon>Clostridia</taxon>
        <taxon>Eubacteriales</taxon>
        <taxon>Peptococcaceae</taxon>
        <taxon>Candidatus Formimonas</taxon>
    </lineage>
</organism>
<evidence type="ECO:0000259" key="1">
    <source>
        <dbReference type="Pfam" id="PF09848"/>
    </source>
</evidence>
<gene>
    <name evidence="2" type="ORF">DCMF_20490</name>
</gene>
<keyword evidence="2" id="KW-0067">ATP-binding</keyword>
<dbReference type="Gene3D" id="3.40.50.300">
    <property type="entry name" value="P-loop containing nucleotide triphosphate hydrolases"/>
    <property type="match status" value="1"/>
</dbReference>
<reference evidence="2 3" key="1">
    <citation type="submission" date="2016-10" db="EMBL/GenBank/DDBJ databases">
        <title>Complete Genome Sequence of Peptococcaceae strain DCMF.</title>
        <authorList>
            <person name="Edwards R.J."/>
            <person name="Holland S.I."/>
            <person name="Deshpande N.P."/>
            <person name="Wong Y.K."/>
            <person name="Ertan H."/>
            <person name="Manefield M."/>
            <person name="Russell T.L."/>
            <person name="Lee M.J."/>
        </authorList>
    </citation>
    <scope>NUCLEOTIDE SEQUENCE [LARGE SCALE GENOMIC DNA]</scope>
    <source>
        <strain evidence="2 3">DCMF</strain>
    </source>
</reference>
<keyword evidence="2" id="KW-0547">Nucleotide-binding</keyword>
<dbReference type="SUPFAM" id="SSF52540">
    <property type="entry name" value="P-loop containing nucleoside triphosphate hydrolases"/>
    <property type="match status" value="2"/>
</dbReference>
<proteinExistence type="predicted"/>
<evidence type="ECO:0000313" key="2">
    <source>
        <dbReference type="EMBL" id="ATW26823.1"/>
    </source>
</evidence>
<dbReference type="InterPro" id="IPR027417">
    <property type="entry name" value="P-loop_NTPase"/>
</dbReference>
<sequence>MIVYEAVKHEFMQDVLKDEIALKIYRSYKEKFGRTSEKEINSWNNSMNYMYKVLNTPLIPDESGIAIEYKVPATSKRIDFMLSGIDDKEKNSVVIIELKQWDKVEAVTDRDGIIKTPYYGRQYIAHPSYQAWSYAQLISEYNESVQKSEVNLYPCAYLHNYFLKNNDPLTDDAYEKYISMAPVYTKGDVFKLRDFITKYIKKPDYKKILYIIENGKIRPSKSLQDNLVKMLDGNNEFIMIDDQKAVYEAALNMARESYRYGKKQVLIVEGGPGTGKSVLAVNLLVKYISEDMVCQYVTKNSAPREVYAQKLQEKFKKTYINNLFKGSGVFYESEENEFDVLIVDEAHRLGEKSGMFKNKGENQTKEIIYASKFSIFFIDEYQKISISDFGSKEDIYKYATLNNAEVVEMKLESQFRCNGSDGYLSWLDDVLEIRNTANSDGFELDYDFRIVDDPNFLRELIVEKNKKNNKARIVAGYCWNWITEGKTDRRIYDISIEEFNFQMSWNLTNSTWAIDRDSIDQAGCIHTAQGLGFDYIGVIIGNDLRFDGKKIVTDFTKRAKTDKSLNGIKKMYKENKEEALRVVDQIIKNTYRTLMTRGQKGCYVYCLDEKLRDYLKGRLNLIKKSDEYLKSAFMKRKASEDEAGYPLDE</sequence>
<dbReference type="EMBL" id="CP017634">
    <property type="protein sequence ID" value="ATW26823.1"/>
    <property type="molecule type" value="Genomic_DNA"/>
</dbReference>
<dbReference type="OrthoDB" id="3193269at2"/>
<dbReference type="AlphaFoldDB" id="A0A3G1KWA6"/>
<name>A0A3G1KWA6_FORW1</name>
<feature type="domain" description="Schlafen group 3-like DNA/RNA helicase" evidence="1">
    <location>
        <begin position="263"/>
        <end position="608"/>
    </location>
</feature>
<accession>A0A3G1KWA6</accession>
<dbReference type="Proteomes" id="UP000323521">
    <property type="component" value="Chromosome"/>
</dbReference>
<dbReference type="RefSeq" id="WP_148136147.1">
    <property type="nucleotide sequence ID" value="NZ_CP017634.1"/>
</dbReference>
<dbReference type="KEGG" id="fwa:DCMF_20490"/>
<evidence type="ECO:0000313" key="3">
    <source>
        <dbReference type="Proteomes" id="UP000323521"/>
    </source>
</evidence>
<dbReference type="InterPro" id="IPR018647">
    <property type="entry name" value="SLFN_3-like_DNA/RNA_helicase"/>
</dbReference>
<dbReference type="GO" id="GO:0005524">
    <property type="term" value="F:ATP binding"/>
    <property type="evidence" value="ECO:0007669"/>
    <property type="project" value="UniProtKB-KW"/>
</dbReference>
<dbReference type="Pfam" id="PF09848">
    <property type="entry name" value="SLFN-g3_helicase"/>
    <property type="match status" value="1"/>
</dbReference>
<protein>
    <submittedName>
        <fullName evidence="2">ATP-binding protein</fullName>
    </submittedName>
</protein>